<protein>
    <submittedName>
        <fullName evidence="2">Uncharacterized protein</fullName>
    </submittedName>
</protein>
<gene>
    <name evidence="2" type="ORF">GH714_023307</name>
</gene>
<evidence type="ECO:0000313" key="2">
    <source>
        <dbReference type="EMBL" id="KAF2291366.1"/>
    </source>
</evidence>
<dbReference type="Proteomes" id="UP000467840">
    <property type="component" value="Chromosome 2"/>
</dbReference>
<feature type="region of interest" description="Disordered" evidence="1">
    <location>
        <begin position="38"/>
        <end position="151"/>
    </location>
</feature>
<evidence type="ECO:0000313" key="3">
    <source>
        <dbReference type="Proteomes" id="UP000467840"/>
    </source>
</evidence>
<dbReference type="AlphaFoldDB" id="A0A6A6KTH5"/>
<sequence length="270" mass="30591">MLCLLKADMAVDDIDDSFKKPGAVPFKWEIRPGVPKIHTHQQKLQPKQLSPPALPSPSPPFTPHRSPPTPRTQQKLKLKPPPAGFIFLPPPEPRTRSFRTTPRTRSERWRFDQPTRVSPECVSPGCFPSPLLRRKDSKRRTTQVPESESDYTSDLETLARWSLSSRKSLSPFHDSSASSFSSYRSSPEWYYSAVNEIDKAVEMLRTMQKMNHRLATSSSYVTYYRKRKKNTGIGPNVGLVYVFGGGSGVGGDVLEWTQGTFKMEYSVQKT</sequence>
<feature type="compositionally biased region" description="Pro residues" evidence="1">
    <location>
        <begin position="79"/>
        <end position="92"/>
    </location>
</feature>
<feature type="compositionally biased region" description="Basic and acidic residues" evidence="1">
    <location>
        <begin position="104"/>
        <end position="113"/>
    </location>
</feature>
<feature type="compositionally biased region" description="Low complexity" evidence="1">
    <location>
        <begin position="42"/>
        <end position="51"/>
    </location>
</feature>
<keyword evidence="3" id="KW-1185">Reference proteome</keyword>
<dbReference type="PANTHER" id="PTHR35466:SF4">
    <property type="entry name" value="EXPRESSED PROTEIN"/>
    <property type="match status" value="1"/>
</dbReference>
<name>A0A6A6KTH5_HEVBR</name>
<reference evidence="2 3" key="1">
    <citation type="journal article" date="2020" name="Mol. Plant">
        <title>The Chromosome-Based Rubber Tree Genome Provides New Insights into Spurge Genome Evolution and Rubber Biosynthesis.</title>
        <authorList>
            <person name="Liu J."/>
            <person name="Shi C."/>
            <person name="Shi C.C."/>
            <person name="Li W."/>
            <person name="Zhang Q.J."/>
            <person name="Zhang Y."/>
            <person name="Li K."/>
            <person name="Lu H.F."/>
            <person name="Shi C."/>
            <person name="Zhu S.T."/>
            <person name="Xiao Z.Y."/>
            <person name="Nan H."/>
            <person name="Yue Y."/>
            <person name="Zhu X.G."/>
            <person name="Wu Y."/>
            <person name="Hong X.N."/>
            <person name="Fan G.Y."/>
            <person name="Tong Y."/>
            <person name="Zhang D."/>
            <person name="Mao C.L."/>
            <person name="Liu Y.L."/>
            <person name="Hao S.J."/>
            <person name="Liu W.Q."/>
            <person name="Lv M.Q."/>
            <person name="Zhang H.B."/>
            <person name="Liu Y."/>
            <person name="Hu-Tang G.R."/>
            <person name="Wang J.P."/>
            <person name="Wang J.H."/>
            <person name="Sun Y.H."/>
            <person name="Ni S.B."/>
            <person name="Chen W.B."/>
            <person name="Zhang X.C."/>
            <person name="Jiao Y.N."/>
            <person name="Eichler E.E."/>
            <person name="Li G.H."/>
            <person name="Liu X."/>
            <person name="Gao L.Z."/>
        </authorList>
    </citation>
    <scope>NUCLEOTIDE SEQUENCE [LARGE SCALE GENOMIC DNA]</scope>
    <source>
        <strain evidence="3">cv. GT1</strain>
        <tissue evidence="2">Leaf</tissue>
    </source>
</reference>
<comment type="caution">
    <text evidence="2">The sequence shown here is derived from an EMBL/GenBank/DDBJ whole genome shotgun (WGS) entry which is preliminary data.</text>
</comment>
<dbReference type="PANTHER" id="PTHR35466">
    <property type="entry name" value="SERINE/ARGININE REPETITIVE MATRIX PROTEIN 1"/>
    <property type="match status" value="1"/>
</dbReference>
<proteinExistence type="predicted"/>
<accession>A0A6A6KTH5</accession>
<dbReference type="EMBL" id="JAAGAX010000015">
    <property type="protein sequence ID" value="KAF2291366.1"/>
    <property type="molecule type" value="Genomic_DNA"/>
</dbReference>
<organism evidence="2 3">
    <name type="scientific">Hevea brasiliensis</name>
    <name type="common">Para rubber tree</name>
    <name type="synonym">Siphonia brasiliensis</name>
    <dbReference type="NCBI Taxonomy" id="3981"/>
    <lineage>
        <taxon>Eukaryota</taxon>
        <taxon>Viridiplantae</taxon>
        <taxon>Streptophyta</taxon>
        <taxon>Embryophyta</taxon>
        <taxon>Tracheophyta</taxon>
        <taxon>Spermatophyta</taxon>
        <taxon>Magnoliopsida</taxon>
        <taxon>eudicotyledons</taxon>
        <taxon>Gunneridae</taxon>
        <taxon>Pentapetalae</taxon>
        <taxon>rosids</taxon>
        <taxon>fabids</taxon>
        <taxon>Malpighiales</taxon>
        <taxon>Euphorbiaceae</taxon>
        <taxon>Crotonoideae</taxon>
        <taxon>Micrandreae</taxon>
        <taxon>Hevea</taxon>
    </lineage>
</organism>
<feature type="compositionally biased region" description="Pro residues" evidence="1">
    <location>
        <begin position="52"/>
        <end position="70"/>
    </location>
</feature>
<evidence type="ECO:0000256" key="1">
    <source>
        <dbReference type="SAM" id="MobiDB-lite"/>
    </source>
</evidence>